<keyword evidence="3" id="KW-0547">Nucleotide-binding</keyword>
<dbReference type="Gene3D" id="6.10.140.490">
    <property type="match status" value="1"/>
</dbReference>
<dbReference type="RefSeq" id="WP_012056762.1">
    <property type="nucleotide sequence ID" value="NZ_CP007389.1"/>
</dbReference>
<dbReference type="InterPro" id="IPR029056">
    <property type="entry name" value="Ribokinase-like"/>
</dbReference>
<evidence type="ECO:0000256" key="5">
    <source>
        <dbReference type="ARBA" id="ARBA00022840"/>
    </source>
</evidence>
<evidence type="ECO:0000256" key="2">
    <source>
        <dbReference type="ARBA" id="ARBA00022679"/>
    </source>
</evidence>
<keyword evidence="4" id="KW-0418">Kinase</keyword>
<protein>
    <submittedName>
        <fullName evidence="7">Ribokinase</fullName>
    </submittedName>
</protein>
<evidence type="ECO:0000256" key="3">
    <source>
        <dbReference type="ARBA" id="ARBA00022741"/>
    </source>
</evidence>
<organism evidence="7 8">
    <name type="scientific">Thermosipho melanesiensis</name>
    <dbReference type="NCBI Taxonomy" id="46541"/>
    <lineage>
        <taxon>Bacteria</taxon>
        <taxon>Thermotogati</taxon>
        <taxon>Thermotogota</taxon>
        <taxon>Thermotogae</taxon>
        <taxon>Thermotogales</taxon>
        <taxon>Fervidobacteriaceae</taxon>
        <taxon>Thermosipho</taxon>
    </lineage>
</organism>
<evidence type="ECO:0000313" key="7">
    <source>
        <dbReference type="EMBL" id="APT73562.1"/>
    </source>
</evidence>
<proteinExistence type="inferred from homology"/>
<accession>A0ABM6GDI7</accession>
<keyword evidence="5" id="KW-0067">ATP-binding</keyword>
<keyword evidence="8" id="KW-1185">Reference proteome</keyword>
<evidence type="ECO:0000313" key="8">
    <source>
        <dbReference type="Proteomes" id="UP000185490"/>
    </source>
</evidence>
<dbReference type="Gene3D" id="3.40.1190.30">
    <property type="match status" value="1"/>
</dbReference>
<reference evidence="7 8" key="1">
    <citation type="submission" date="2014-02" db="EMBL/GenBank/DDBJ databases">
        <title>Diversity of Thermotogales isolates from hydrothermal vents.</title>
        <authorList>
            <person name="Haverkamp T.H.A."/>
            <person name="Lossouarn J."/>
            <person name="Geslin C."/>
            <person name="Nesbo C.L."/>
        </authorList>
    </citation>
    <scope>NUCLEOTIDE SEQUENCE [LARGE SCALE GENOMIC DNA]</scope>
    <source>
        <strain evidence="7 8">431</strain>
    </source>
</reference>
<dbReference type="SUPFAM" id="SSF53613">
    <property type="entry name" value="Ribokinase-like"/>
    <property type="match status" value="1"/>
</dbReference>
<dbReference type="Pfam" id="PF00294">
    <property type="entry name" value="PfkB"/>
    <property type="match status" value="1"/>
</dbReference>
<dbReference type="EMBL" id="CP007389">
    <property type="protein sequence ID" value="APT73562.1"/>
    <property type="molecule type" value="Genomic_DNA"/>
</dbReference>
<dbReference type="Gene3D" id="3.40.1620.20">
    <property type="match status" value="1"/>
</dbReference>
<evidence type="ECO:0000256" key="1">
    <source>
        <dbReference type="ARBA" id="ARBA00010688"/>
    </source>
</evidence>
<sequence>MIAFIGESLVDLISSDGENFTKRIGGSPLNIARNLNQFNIKTVVISRVGNDFFGKEIIQTLEGENIKTNYIQVGSGNTSTVIVFASKGTPDFIPYRDEDMNLEIPNLDFEKFEFIHLSCWAITNGIEKIKHILTKTKIAFDPNCRKKIFPCKKINLDFVYEVLKNTFIVKPSLDDAREIFGPLPRTRYIELLHDFGIKYVILTMGEEGALVSDGKKIEHIKIPAKKVVDTTGAGDAFWSGIYYGLLNNFSIFKAALFGTIISLHVIGEVGGVVKLKDISEYLEEVERYENSVL</sequence>
<gene>
    <name evidence="7" type="ORF">BW47_02850</name>
</gene>
<dbReference type="InterPro" id="IPR011611">
    <property type="entry name" value="PfkB_dom"/>
</dbReference>
<dbReference type="PANTHER" id="PTHR43085">
    <property type="entry name" value="HEXOKINASE FAMILY MEMBER"/>
    <property type="match status" value="1"/>
</dbReference>
<dbReference type="PANTHER" id="PTHR43085:SF1">
    <property type="entry name" value="PSEUDOURIDINE KINASE-RELATED"/>
    <property type="match status" value="1"/>
</dbReference>
<evidence type="ECO:0000259" key="6">
    <source>
        <dbReference type="Pfam" id="PF00294"/>
    </source>
</evidence>
<comment type="similarity">
    <text evidence="1">Belongs to the carbohydrate kinase PfkB family.</text>
</comment>
<name>A0ABM6GDI7_9BACT</name>
<keyword evidence="2" id="KW-0808">Transferase</keyword>
<feature type="domain" description="Carbohydrate kinase PfkB" evidence="6">
    <location>
        <begin position="2"/>
        <end position="270"/>
    </location>
</feature>
<dbReference type="Proteomes" id="UP000185490">
    <property type="component" value="Chromosome"/>
</dbReference>
<dbReference type="InterPro" id="IPR050306">
    <property type="entry name" value="PfkB_Carbo_kinase"/>
</dbReference>
<evidence type="ECO:0000256" key="4">
    <source>
        <dbReference type="ARBA" id="ARBA00022777"/>
    </source>
</evidence>